<dbReference type="Proteomes" id="UP001160334">
    <property type="component" value="Unassembled WGS sequence"/>
</dbReference>
<gene>
    <name evidence="3" type="ORF">M2280_000997</name>
</gene>
<feature type="region of interest" description="Disordered" evidence="1">
    <location>
        <begin position="72"/>
        <end position="110"/>
    </location>
</feature>
<dbReference type="RefSeq" id="WP_280759160.1">
    <property type="nucleotide sequence ID" value="NZ_JARXVC010000002.1"/>
</dbReference>
<organism evidence="3 4">
    <name type="scientific">Prescottella agglutinans</name>
    <dbReference type="NCBI Taxonomy" id="1644129"/>
    <lineage>
        <taxon>Bacteria</taxon>
        <taxon>Bacillati</taxon>
        <taxon>Actinomycetota</taxon>
        <taxon>Actinomycetes</taxon>
        <taxon>Mycobacteriales</taxon>
        <taxon>Nocardiaceae</taxon>
        <taxon>Prescottella</taxon>
    </lineage>
</organism>
<accession>A0ABT6M679</accession>
<dbReference type="PROSITE" id="PS51318">
    <property type="entry name" value="TAT"/>
    <property type="match status" value="1"/>
</dbReference>
<proteinExistence type="predicted"/>
<feature type="chain" id="PRO_5047452542" evidence="2">
    <location>
        <begin position="36"/>
        <end position="110"/>
    </location>
</feature>
<name>A0ABT6M679_9NOCA</name>
<evidence type="ECO:0000313" key="4">
    <source>
        <dbReference type="Proteomes" id="UP001160334"/>
    </source>
</evidence>
<reference evidence="3 4" key="1">
    <citation type="submission" date="2023-04" db="EMBL/GenBank/DDBJ databases">
        <title>Forest soil microbial communities from Buena Vista Peninsula, Colon Province, Panama.</title>
        <authorList>
            <person name="Bouskill N."/>
        </authorList>
    </citation>
    <scope>NUCLEOTIDE SEQUENCE [LARGE SCALE GENOMIC DNA]</scope>
    <source>
        <strain evidence="3 4">CFH S0262</strain>
    </source>
</reference>
<dbReference type="InterPro" id="IPR006311">
    <property type="entry name" value="TAT_signal"/>
</dbReference>
<protein>
    <submittedName>
        <fullName evidence="3">Uncharacterized protein</fullName>
    </submittedName>
</protein>
<evidence type="ECO:0000256" key="2">
    <source>
        <dbReference type="SAM" id="SignalP"/>
    </source>
</evidence>
<feature type="signal peptide" evidence="2">
    <location>
        <begin position="1"/>
        <end position="35"/>
    </location>
</feature>
<sequence length="110" mass="10814">MTKTLVSHAKRRRAAVAVAGIAAAGALAVPGVAWAQNAIPGGEPTAVGSPAVVSTPAAAEVSSATEIAPVVTDPGSSVSVKRPSGEESQKANSMVEPMVTFVPSGDAPVR</sequence>
<keyword evidence="2" id="KW-0732">Signal</keyword>
<evidence type="ECO:0000256" key="1">
    <source>
        <dbReference type="SAM" id="MobiDB-lite"/>
    </source>
</evidence>
<evidence type="ECO:0000313" key="3">
    <source>
        <dbReference type="EMBL" id="MDH6279788.1"/>
    </source>
</evidence>
<comment type="caution">
    <text evidence="3">The sequence shown here is derived from an EMBL/GenBank/DDBJ whole genome shotgun (WGS) entry which is preliminary data.</text>
</comment>
<dbReference type="EMBL" id="JARXVC010000002">
    <property type="protein sequence ID" value="MDH6279788.1"/>
    <property type="molecule type" value="Genomic_DNA"/>
</dbReference>
<keyword evidence="4" id="KW-1185">Reference proteome</keyword>